<dbReference type="SUPFAM" id="SSF47413">
    <property type="entry name" value="lambda repressor-like DNA-binding domains"/>
    <property type="match status" value="1"/>
</dbReference>
<keyword evidence="1" id="KW-0238">DNA-binding</keyword>
<accession>A0A4Z0R1X2</accession>
<protein>
    <submittedName>
        <fullName evidence="3">XRE family transcriptional regulator</fullName>
    </submittedName>
</protein>
<dbReference type="EMBL" id="SPQQ01000006">
    <property type="protein sequence ID" value="TGE37082.1"/>
    <property type="molecule type" value="Genomic_DNA"/>
</dbReference>
<dbReference type="Gene3D" id="1.10.260.40">
    <property type="entry name" value="lambda repressor-like DNA-binding domains"/>
    <property type="match status" value="1"/>
</dbReference>
<keyword evidence="4" id="KW-1185">Reference proteome</keyword>
<dbReference type="Pfam" id="PF01381">
    <property type="entry name" value="HTH_3"/>
    <property type="match status" value="1"/>
</dbReference>
<reference evidence="3 4" key="1">
    <citation type="submission" date="2019-03" db="EMBL/GenBank/DDBJ databases">
        <title>Draft Genome Sequence of Desulfosporosinus fructosivorans Strain 63.6F, Isolated from Marine Sediment in the Baltic Sea.</title>
        <authorList>
            <person name="Hausmann B."/>
            <person name="Vandieken V."/>
            <person name="Pjevac P."/>
            <person name="Schreck K."/>
            <person name="Herbold C.W."/>
            <person name="Loy A."/>
        </authorList>
    </citation>
    <scope>NUCLEOTIDE SEQUENCE [LARGE SCALE GENOMIC DNA]</scope>
    <source>
        <strain evidence="3 4">63.6F</strain>
    </source>
</reference>
<evidence type="ECO:0000259" key="2">
    <source>
        <dbReference type="PROSITE" id="PS50943"/>
    </source>
</evidence>
<dbReference type="CDD" id="cd00093">
    <property type="entry name" value="HTH_XRE"/>
    <property type="match status" value="1"/>
</dbReference>
<dbReference type="AlphaFoldDB" id="A0A4Z0R1X2"/>
<sequence>MLYQLMKVPYSFRGDRFMKQVKNIFKTRLKILRNESNITQNELAEALHISKQTVSNYESGSREPEIDILTSISSYFNVSVDYLIGVGDTKSHRLASVNNKLGQLNTILEQKSGVEFFERNVTPILNVFLDLVLRHVPDPHLMLEHYTDILVLLNSHDLFLDEVYSSAPFIDYDIPALQLSKDEDAKKLLEGVKEAIGPNLAVSNRELDTTHKISKTLFSIKNAYMVEKIESLYSNISPNSELGGMINGINQKTR</sequence>
<dbReference type="PROSITE" id="PS50943">
    <property type="entry name" value="HTH_CROC1"/>
    <property type="match status" value="1"/>
</dbReference>
<name>A0A4Z0R1X2_9FIRM</name>
<evidence type="ECO:0000313" key="3">
    <source>
        <dbReference type="EMBL" id="TGE37082.1"/>
    </source>
</evidence>
<proteinExistence type="predicted"/>
<dbReference type="Proteomes" id="UP000298460">
    <property type="component" value="Unassembled WGS sequence"/>
</dbReference>
<feature type="domain" description="HTH cro/C1-type" evidence="2">
    <location>
        <begin position="29"/>
        <end position="83"/>
    </location>
</feature>
<evidence type="ECO:0000256" key="1">
    <source>
        <dbReference type="ARBA" id="ARBA00023125"/>
    </source>
</evidence>
<organism evidence="3 4">
    <name type="scientific">Desulfosporosinus fructosivorans</name>
    <dbReference type="NCBI Taxonomy" id="2018669"/>
    <lineage>
        <taxon>Bacteria</taxon>
        <taxon>Bacillati</taxon>
        <taxon>Bacillota</taxon>
        <taxon>Clostridia</taxon>
        <taxon>Eubacteriales</taxon>
        <taxon>Desulfitobacteriaceae</taxon>
        <taxon>Desulfosporosinus</taxon>
    </lineage>
</organism>
<gene>
    <name evidence="3" type="ORF">E4K67_17240</name>
</gene>
<comment type="caution">
    <text evidence="3">The sequence shown here is derived from an EMBL/GenBank/DDBJ whole genome shotgun (WGS) entry which is preliminary data.</text>
</comment>
<dbReference type="InterPro" id="IPR010982">
    <property type="entry name" value="Lambda_DNA-bd_dom_sf"/>
</dbReference>
<evidence type="ECO:0000313" key="4">
    <source>
        <dbReference type="Proteomes" id="UP000298460"/>
    </source>
</evidence>
<dbReference type="PANTHER" id="PTHR46558">
    <property type="entry name" value="TRACRIPTIONAL REGULATORY PROTEIN-RELATED-RELATED"/>
    <property type="match status" value="1"/>
</dbReference>
<dbReference type="PANTHER" id="PTHR46558:SF11">
    <property type="entry name" value="HTH-TYPE TRANSCRIPTIONAL REGULATOR XRE"/>
    <property type="match status" value="1"/>
</dbReference>
<dbReference type="GO" id="GO:0003677">
    <property type="term" value="F:DNA binding"/>
    <property type="evidence" value="ECO:0007669"/>
    <property type="project" value="UniProtKB-KW"/>
</dbReference>
<dbReference type="OrthoDB" id="9812495at2"/>
<dbReference type="SMART" id="SM00530">
    <property type="entry name" value="HTH_XRE"/>
    <property type="match status" value="1"/>
</dbReference>
<dbReference type="InterPro" id="IPR001387">
    <property type="entry name" value="Cro/C1-type_HTH"/>
</dbReference>